<dbReference type="Gene3D" id="2.60.120.620">
    <property type="entry name" value="q2cbj1_9rhob like domain"/>
    <property type="match status" value="1"/>
</dbReference>
<proteinExistence type="inferred from homology"/>
<dbReference type="Proteomes" id="UP000198420">
    <property type="component" value="Unassembled WGS sequence"/>
</dbReference>
<keyword evidence="4" id="KW-1185">Reference proteome</keyword>
<dbReference type="SUPFAM" id="SSF51197">
    <property type="entry name" value="Clavaminate synthase-like"/>
    <property type="match status" value="1"/>
</dbReference>
<organism evidence="3 4">
    <name type="scientific">Actinomadura mexicana</name>
    <dbReference type="NCBI Taxonomy" id="134959"/>
    <lineage>
        <taxon>Bacteria</taxon>
        <taxon>Bacillati</taxon>
        <taxon>Actinomycetota</taxon>
        <taxon>Actinomycetes</taxon>
        <taxon>Streptosporangiales</taxon>
        <taxon>Thermomonosporaceae</taxon>
        <taxon>Actinomadura</taxon>
    </lineage>
</organism>
<keyword evidence="1" id="KW-0408">Iron</keyword>
<comment type="similarity">
    <text evidence="1">Belongs to the iron/ascorbate-dependent oxidoreductase family.</text>
</comment>
<feature type="domain" description="Fe2OG dioxygenase" evidence="2">
    <location>
        <begin position="156"/>
        <end position="267"/>
    </location>
</feature>
<protein>
    <recommendedName>
        <fullName evidence="2">Fe2OG dioxygenase domain-containing protein</fullName>
    </recommendedName>
</protein>
<dbReference type="InterPro" id="IPR005123">
    <property type="entry name" value="Oxoglu/Fe-dep_dioxygenase_dom"/>
</dbReference>
<keyword evidence="1" id="KW-0479">Metal-binding</keyword>
<dbReference type="Pfam" id="PF23169">
    <property type="entry name" value="HalD"/>
    <property type="match status" value="1"/>
</dbReference>
<dbReference type="GO" id="GO:0046872">
    <property type="term" value="F:metal ion binding"/>
    <property type="evidence" value="ECO:0007669"/>
    <property type="project" value="UniProtKB-KW"/>
</dbReference>
<dbReference type="AlphaFoldDB" id="A0A239BFX1"/>
<reference evidence="4" key="1">
    <citation type="submission" date="2017-06" db="EMBL/GenBank/DDBJ databases">
        <authorList>
            <person name="Varghese N."/>
            <person name="Submissions S."/>
        </authorList>
    </citation>
    <scope>NUCLEOTIDE SEQUENCE [LARGE SCALE GENOMIC DNA]</scope>
    <source>
        <strain evidence="4">DSM 44485</strain>
    </source>
</reference>
<dbReference type="InterPro" id="IPR056470">
    <property type="entry name" value="BesD/HalB-like"/>
</dbReference>
<evidence type="ECO:0000259" key="2">
    <source>
        <dbReference type="PROSITE" id="PS51471"/>
    </source>
</evidence>
<dbReference type="EMBL" id="FZNP01000010">
    <property type="protein sequence ID" value="SNS06619.1"/>
    <property type="molecule type" value="Genomic_DNA"/>
</dbReference>
<evidence type="ECO:0000256" key="1">
    <source>
        <dbReference type="RuleBase" id="RU003682"/>
    </source>
</evidence>
<accession>A0A239BFX1</accession>
<gene>
    <name evidence="3" type="ORF">SAMN06265355_110178</name>
</gene>
<evidence type="ECO:0000313" key="3">
    <source>
        <dbReference type="EMBL" id="SNS06619.1"/>
    </source>
</evidence>
<dbReference type="PROSITE" id="PS51471">
    <property type="entry name" value="FE2OG_OXY"/>
    <property type="match status" value="1"/>
</dbReference>
<keyword evidence="1" id="KW-0560">Oxidoreductase</keyword>
<name>A0A239BFX1_9ACTN</name>
<evidence type="ECO:0000313" key="4">
    <source>
        <dbReference type="Proteomes" id="UP000198420"/>
    </source>
</evidence>
<sequence length="302" mass="33325">MCYNPLGFADRERIFMGAAEALARVVDTERYPLAAPGGAGWDVLVSRTRDELAETGCCVLPDFIRPALREALRAECEAIAPHAHYDVETVNAYNIDVSTPLPEGHPGRITVERGNAFVARDHIPADSVVHRLYASGLFQRFVAACFGLPRVHELADPLSGLVLNVVNPGMEHPWHFDTNEFTVSLLTREPEDGGVFEYCPNIRSAEAENFGDVRRVLSGRGGDLVRRLTLRPGDLQLFKGRYSLHRVAVVRGETARHTAILAYSERPGVIGSVARTKQLFGRVLPEHLAAEGRAVRVDRLLD</sequence>
<dbReference type="GO" id="GO:0016491">
    <property type="term" value="F:oxidoreductase activity"/>
    <property type="evidence" value="ECO:0007669"/>
    <property type="project" value="UniProtKB-KW"/>
</dbReference>